<comment type="similarity">
    <text evidence="2 7">Belongs to the EPSP synthase family.</text>
</comment>
<feature type="binding site" evidence="7">
    <location>
        <position position="328"/>
    </location>
    <ligand>
        <name>3-phosphoshikimate</name>
        <dbReference type="ChEBI" id="CHEBI:145989"/>
    </ligand>
</feature>
<feature type="binding site" evidence="7">
    <location>
        <position position="40"/>
    </location>
    <ligand>
        <name>phosphoenolpyruvate</name>
        <dbReference type="ChEBI" id="CHEBI:58702"/>
    </ligand>
</feature>
<evidence type="ECO:0000256" key="4">
    <source>
        <dbReference type="ARBA" id="ARBA00022679"/>
    </source>
</evidence>
<feature type="binding site" evidence="7">
    <location>
        <position position="137"/>
    </location>
    <ligand>
        <name>phosphoenolpyruvate</name>
        <dbReference type="ChEBI" id="CHEBI:58702"/>
    </ligand>
</feature>
<dbReference type="GO" id="GO:0008652">
    <property type="term" value="P:amino acid biosynthetic process"/>
    <property type="evidence" value="ECO:0007669"/>
    <property type="project" value="UniProtKB-KW"/>
</dbReference>
<accession>A0A268NVD8</accession>
<gene>
    <name evidence="7 9" type="primary">aroA</name>
    <name evidence="9" type="ORF">CHH72_18185</name>
</gene>
<keyword evidence="7" id="KW-0963">Cytoplasm</keyword>
<evidence type="ECO:0000256" key="6">
    <source>
        <dbReference type="ARBA" id="ARBA00044633"/>
    </source>
</evidence>
<comment type="subcellular location">
    <subcellularLocation>
        <location evidence="7">Cytoplasm</location>
    </subcellularLocation>
</comment>
<feature type="binding site" evidence="7">
    <location>
        <position position="400"/>
    </location>
    <ligand>
        <name>phosphoenolpyruvate</name>
        <dbReference type="ChEBI" id="CHEBI:58702"/>
    </ligand>
</feature>
<feature type="binding site" evidence="7">
    <location>
        <position position="184"/>
    </location>
    <ligand>
        <name>3-phosphoshikimate</name>
        <dbReference type="ChEBI" id="CHEBI:145989"/>
    </ligand>
</feature>
<dbReference type="InterPro" id="IPR006264">
    <property type="entry name" value="EPSP_synthase"/>
</dbReference>
<dbReference type="UniPathway" id="UPA00053">
    <property type="reaction ID" value="UER00089"/>
</dbReference>
<comment type="caution">
    <text evidence="7">Lacks conserved residue(s) required for the propagation of feature annotation.</text>
</comment>
<dbReference type="InterPro" id="IPR001986">
    <property type="entry name" value="Enolpyruvate_Tfrase_dom"/>
</dbReference>
<reference evidence="9 10" key="1">
    <citation type="submission" date="2017-07" db="EMBL/GenBank/DDBJ databases">
        <title>Isolation and whole genome analysis of endospore-forming bacteria from heroin.</title>
        <authorList>
            <person name="Kalinowski J."/>
            <person name="Ahrens B."/>
            <person name="Al-Dilaimi A."/>
            <person name="Winkler A."/>
            <person name="Wibberg D."/>
            <person name="Schleenbecker U."/>
            <person name="Ruckert C."/>
            <person name="Wolfel R."/>
            <person name="Grass G."/>
        </authorList>
    </citation>
    <scope>NUCLEOTIDE SEQUENCE [LARGE SCALE GENOMIC DNA]</scope>
    <source>
        <strain evidence="9 10">7539</strain>
    </source>
</reference>
<dbReference type="PROSITE" id="PS00885">
    <property type="entry name" value="EPSP_SYNTHASE_2"/>
    <property type="match status" value="1"/>
</dbReference>
<dbReference type="PANTHER" id="PTHR21090:SF5">
    <property type="entry name" value="PENTAFUNCTIONAL AROM POLYPEPTIDE"/>
    <property type="match status" value="1"/>
</dbReference>
<comment type="caution">
    <text evidence="9">The sequence shown here is derived from an EMBL/GenBank/DDBJ whole genome shotgun (WGS) entry which is preliminary data.</text>
</comment>
<evidence type="ECO:0000256" key="1">
    <source>
        <dbReference type="ARBA" id="ARBA00004811"/>
    </source>
</evidence>
<dbReference type="Gene3D" id="3.65.10.10">
    <property type="entry name" value="Enolpyruvate transferase domain"/>
    <property type="match status" value="2"/>
</dbReference>
<dbReference type="CDD" id="cd01556">
    <property type="entry name" value="EPSP_synthase"/>
    <property type="match status" value="1"/>
</dbReference>
<dbReference type="GO" id="GO:0003866">
    <property type="term" value="F:3-phosphoshikimate 1-carboxyvinyltransferase activity"/>
    <property type="evidence" value="ECO:0007669"/>
    <property type="project" value="UniProtKB-UniRule"/>
</dbReference>
<dbReference type="RefSeq" id="WP_095327169.1">
    <property type="nucleotide sequence ID" value="NZ_NPCC01000034.1"/>
</dbReference>
<comment type="catalytic activity">
    <reaction evidence="6">
        <text>3-phosphoshikimate + phosphoenolpyruvate = 5-O-(1-carboxyvinyl)-3-phosphoshikimate + phosphate</text>
        <dbReference type="Rhea" id="RHEA:21256"/>
        <dbReference type="ChEBI" id="CHEBI:43474"/>
        <dbReference type="ChEBI" id="CHEBI:57701"/>
        <dbReference type="ChEBI" id="CHEBI:58702"/>
        <dbReference type="ChEBI" id="CHEBI:145989"/>
        <dbReference type="EC" id="2.5.1.19"/>
    </reaction>
    <physiologicalReaction direction="left-to-right" evidence="6">
        <dbReference type="Rhea" id="RHEA:21257"/>
    </physiologicalReaction>
</comment>
<dbReference type="InterPro" id="IPR023193">
    <property type="entry name" value="EPSP_synthase_CS"/>
</dbReference>
<feature type="binding site" evidence="7">
    <location>
        <position position="183"/>
    </location>
    <ligand>
        <name>3-phosphoshikimate</name>
        <dbReference type="ChEBI" id="CHEBI:145989"/>
    </ligand>
</feature>
<keyword evidence="3 7" id="KW-0028">Amino-acid biosynthesis</keyword>
<comment type="function">
    <text evidence="7">Catalyzes the transfer of the enolpyruvyl moiety of phosphoenolpyruvate (PEP) to the 5-hydroxyl of shikimate-3-phosphate (S3P) to produce enolpyruvyl shikimate-3-phosphate and inorganic phosphate.</text>
</comment>
<evidence type="ECO:0000256" key="5">
    <source>
        <dbReference type="ARBA" id="ARBA00023141"/>
    </source>
</evidence>
<evidence type="ECO:0000256" key="7">
    <source>
        <dbReference type="HAMAP-Rule" id="MF_00210"/>
    </source>
</evidence>
<dbReference type="GO" id="GO:0009423">
    <property type="term" value="P:chorismate biosynthetic process"/>
    <property type="evidence" value="ECO:0007669"/>
    <property type="project" value="UniProtKB-UniRule"/>
</dbReference>
<evidence type="ECO:0000259" key="8">
    <source>
        <dbReference type="Pfam" id="PF00275"/>
    </source>
</evidence>
<evidence type="ECO:0000256" key="3">
    <source>
        <dbReference type="ARBA" id="ARBA00022605"/>
    </source>
</evidence>
<feature type="binding site" evidence="7">
    <location>
        <position position="355"/>
    </location>
    <ligand>
        <name>3-phosphoshikimate</name>
        <dbReference type="ChEBI" id="CHEBI:145989"/>
    </ligand>
</feature>
<feature type="active site" description="Proton acceptor" evidence="7">
    <location>
        <position position="328"/>
    </location>
</feature>
<evidence type="ECO:0000256" key="2">
    <source>
        <dbReference type="ARBA" id="ARBA00009948"/>
    </source>
</evidence>
<keyword evidence="5 7" id="KW-0057">Aromatic amino acid biosynthesis</keyword>
<feature type="binding site" evidence="7">
    <location>
        <position position="185"/>
    </location>
    <ligand>
        <name>3-phosphoshikimate</name>
        <dbReference type="ChEBI" id="CHEBI:145989"/>
    </ligand>
</feature>
<protein>
    <recommendedName>
        <fullName evidence="7">3-phosphoshikimate 1-carboxyvinyltransferase</fullName>
        <ecNumber evidence="7">2.5.1.19</ecNumber>
    </recommendedName>
    <alternativeName>
        <fullName evidence="7">5-enolpyruvylshikimate-3-phosphate synthase</fullName>
        <shortName evidence="7">EPSP synthase</shortName>
        <shortName evidence="7">EPSPS</shortName>
    </alternativeName>
</protein>
<evidence type="ECO:0000313" key="10">
    <source>
        <dbReference type="Proteomes" id="UP000216207"/>
    </source>
</evidence>
<keyword evidence="4 7" id="KW-0808">Transferase</keyword>
<dbReference type="GO" id="GO:0005737">
    <property type="term" value="C:cytoplasm"/>
    <property type="evidence" value="ECO:0007669"/>
    <property type="project" value="UniProtKB-SubCell"/>
</dbReference>
<dbReference type="InterPro" id="IPR013792">
    <property type="entry name" value="RNA3'P_cycl/enolpyr_Trfase_a/b"/>
</dbReference>
<feature type="binding site" evidence="7">
    <location>
        <position position="359"/>
    </location>
    <ligand>
        <name>phosphoenolpyruvate</name>
        <dbReference type="ChEBI" id="CHEBI:58702"/>
    </ligand>
</feature>
<feature type="binding site" evidence="7">
    <location>
        <position position="185"/>
    </location>
    <ligand>
        <name>phosphoenolpyruvate</name>
        <dbReference type="ChEBI" id="CHEBI:58702"/>
    </ligand>
</feature>
<dbReference type="PANTHER" id="PTHR21090">
    <property type="entry name" value="AROM/DEHYDROQUINATE SYNTHASE"/>
    <property type="match status" value="1"/>
</dbReference>
<comment type="subunit">
    <text evidence="7">Monomer.</text>
</comment>
<dbReference type="GO" id="GO:0009073">
    <property type="term" value="P:aromatic amino acid family biosynthetic process"/>
    <property type="evidence" value="ECO:0007669"/>
    <property type="project" value="UniProtKB-KW"/>
</dbReference>
<dbReference type="InterPro" id="IPR036968">
    <property type="entry name" value="Enolpyruvate_Tfrase_sf"/>
</dbReference>
<dbReference type="SUPFAM" id="SSF55205">
    <property type="entry name" value="EPT/RTPC-like"/>
    <property type="match status" value="1"/>
</dbReference>
<proteinExistence type="inferred from homology"/>
<dbReference type="Proteomes" id="UP000216207">
    <property type="component" value="Unassembled WGS sequence"/>
</dbReference>
<feature type="binding site" evidence="7">
    <location>
        <position position="41"/>
    </location>
    <ligand>
        <name>3-phosphoshikimate</name>
        <dbReference type="ChEBI" id="CHEBI:145989"/>
    </ligand>
</feature>
<dbReference type="Pfam" id="PF00275">
    <property type="entry name" value="EPSP_synthase"/>
    <property type="match status" value="1"/>
</dbReference>
<dbReference type="HAMAP" id="MF_00210">
    <property type="entry name" value="EPSP_synth"/>
    <property type="match status" value="1"/>
</dbReference>
<dbReference type="EMBL" id="NPCC01000034">
    <property type="protein sequence ID" value="PAE87388.1"/>
    <property type="molecule type" value="Genomic_DNA"/>
</dbReference>
<dbReference type="EC" id="2.5.1.19" evidence="7"/>
<dbReference type="NCBIfam" id="TIGR01356">
    <property type="entry name" value="aroA"/>
    <property type="match status" value="1"/>
</dbReference>
<organism evidence="9 10">
    <name type="scientific">Shouchella clausii</name>
    <name type="common">Alkalihalobacillus clausii</name>
    <dbReference type="NCBI Taxonomy" id="79880"/>
    <lineage>
        <taxon>Bacteria</taxon>
        <taxon>Bacillati</taxon>
        <taxon>Bacillota</taxon>
        <taxon>Bacilli</taxon>
        <taxon>Bacillales</taxon>
        <taxon>Bacillaceae</taxon>
        <taxon>Shouchella</taxon>
    </lineage>
</organism>
<dbReference type="AlphaFoldDB" id="A0A268NVD8"/>
<evidence type="ECO:0000313" key="9">
    <source>
        <dbReference type="EMBL" id="PAE87388.1"/>
    </source>
</evidence>
<comment type="pathway">
    <text evidence="1 7">Metabolic intermediate biosynthesis; chorismate biosynthesis; chorismate from D-erythrose 4-phosphate and phosphoenolpyruvate: step 6/7.</text>
</comment>
<feature type="binding site" evidence="7">
    <location>
        <position position="45"/>
    </location>
    <ligand>
        <name>3-phosphoshikimate</name>
        <dbReference type="ChEBI" id="CHEBI:145989"/>
    </ligand>
</feature>
<feature type="domain" description="Enolpyruvate transferase" evidence="8">
    <location>
        <begin position="27"/>
        <end position="433"/>
    </location>
</feature>
<feature type="binding site" evidence="7">
    <location>
        <position position="109"/>
    </location>
    <ligand>
        <name>phosphoenolpyruvate</name>
        <dbReference type="ChEBI" id="CHEBI:58702"/>
    </ligand>
</feature>
<name>A0A268NVD8_SHOCL</name>
<dbReference type="PIRSF" id="PIRSF000505">
    <property type="entry name" value="EPSPS"/>
    <property type="match status" value="1"/>
</dbReference>
<feature type="binding site" evidence="7">
    <location>
        <position position="40"/>
    </location>
    <ligand>
        <name>3-phosphoshikimate</name>
        <dbReference type="ChEBI" id="CHEBI:145989"/>
    </ligand>
</feature>
<sequence length="446" mass="47405">MVQFDSQARSPWTPLAGVERLRLTPSQKRINATLEVPGSKSATNRALLLAAAASGTSTLRNALKSDDTYWCIEALKKTGVEIAVDGSNVTVYGRGGVFHSGSLYIGSAGTAGRFLPGMLAAATGNWHVEASHSMNKRPIAPLVETLQALGANIQYGGRRGHYPLSISGEGLNGGKVNMSGQLSSQFISGCLLAAPLAKNPVSITVKDGIVQQAYVRITIDLMAAFGVEVKAAPDWSLLEVNPSPYVANDIAIEADASTACYFLALAAITAGKIRIRHFSTKTSQPDILFVSILKRMGCNFEIGPSFVEVEGPTRLRGGFTVNMNELSDQSLTLATIAPFADGPIAIEGVGHIRHHECDRIRAICTELSRLGIRVEERHDGLMVYPGQPTPTVVNTYDDHRMAMALALIGAKVDGIELDDPGCVAKTCPSYFSMLAQIGIGVKAVSP</sequence>
<feature type="binding site" evidence="7">
    <location>
        <position position="425"/>
    </location>
    <ligand>
        <name>phosphoenolpyruvate</name>
        <dbReference type="ChEBI" id="CHEBI:58702"/>
    </ligand>
</feature>